<feature type="binding site" evidence="14">
    <location>
        <position position="156"/>
    </location>
    <ligand>
        <name>ATP</name>
        <dbReference type="ChEBI" id="CHEBI:30616"/>
    </ligand>
</feature>
<dbReference type="Gene3D" id="3.90.870.10">
    <property type="entry name" value="DHBP synthase"/>
    <property type="match status" value="1"/>
</dbReference>
<evidence type="ECO:0000256" key="4">
    <source>
        <dbReference type="ARBA" id="ARBA00015492"/>
    </source>
</evidence>
<feature type="binding site" evidence="14">
    <location>
        <position position="66"/>
    </location>
    <ligand>
        <name>ATP</name>
        <dbReference type="ChEBI" id="CHEBI:30616"/>
    </ligand>
</feature>
<dbReference type="NCBIfam" id="TIGR00057">
    <property type="entry name" value="L-threonylcarbamoyladenylate synthase"/>
    <property type="match status" value="1"/>
</dbReference>
<keyword evidence="10 13" id="KW-0067">ATP-binding</keyword>
<reference evidence="16" key="1">
    <citation type="submission" date="2024-05" db="EMBL/GenBank/DDBJ databases">
        <authorList>
            <person name="Kim S."/>
            <person name="Heo J."/>
            <person name="Choi H."/>
            <person name="Choi Y."/>
            <person name="Kwon S.-W."/>
            <person name="Kim Y."/>
        </authorList>
    </citation>
    <scope>NUCLEOTIDE SEQUENCE</scope>
    <source>
        <strain evidence="16">KACC 23698</strain>
    </source>
</reference>
<dbReference type="InterPro" id="IPR006070">
    <property type="entry name" value="Sua5-like_dom"/>
</dbReference>
<feature type="domain" description="YrdC-like" evidence="15">
    <location>
        <begin position="17"/>
        <end position="204"/>
    </location>
</feature>
<dbReference type="PANTHER" id="PTHR17490:SF16">
    <property type="entry name" value="THREONYLCARBAMOYL-AMP SYNTHASE"/>
    <property type="match status" value="1"/>
</dbReference>
<dbReference type="EC" id="2.7.7.87" evidence="3 13"/>
<dbReference type="Gene3D" id="3.40.50.11030">
    <property type="entry name" value="Threonylcarbamoyl-AMP synthase, C-terminal domain"/>
    <property type="match status" value="1"/>
</dbReference>
<dbReference type="Pfam" id="PF03481">
    <property type="entry name" value="Sua5_C"/>
    <property type="match status" value="1"/>
</dbReference>
<dbReference type="EMBL" id="CP157484">
    <property type="protein sequence ID" value="XBO40578.1"/>
    <property type="molecule type" value="Genomic_DNA"/>
</dbReference>
<dbReference type="SUPFAM" id="SSF55821">
    <property type="entry name" value="YrdC/RibB"/>
    <property type="match status" value="1"/>
</dbReference>
<comment type="function">
    <text evidence="13">Required for the formation of a threonylcarbamoyl group on adenosine at position 37 (t(6)A37) in tRNAs that read codons beginning with adenine.</text>
</comment>
<evidence type="ECO:0000259" key="15">
    <source>
        <dbReference type="PROSITE" id="PS51163"/>
    </source>
</evidence>
<dbReference type="Pfam" id="PF01300">
    <property type="entry name" value="Sua5_yciO_yrdC"/>
    <property type="match status" value="1"/>
</dbReference>
<protein>
    <recommendedName>
        <fullName evidence="4 13">Threonylcarbamoyl-AMP synthase</fullName>
        <shortName evidence="13">TC-AMP synthase</shortName>
        <ecNumber evidence="3 13">2.7.7.87</ecNumber>
    </recommendedName>
    <alternativeName>
        <fullName evidence="11 13">L-threonylcarbamoyladenylate synthase</fullName>
    </alternativeName>
</protein>
<dbReference type="InterPro" id="IPR005145">
    <property type="entry name" value="Sua5_C"/>
</dbReference>
<keyword evidence="5 13" id="KW-0963">Cytoplasm</keyword>
<proteinExistence type="inferred from homology"/>
<feature type="binding site" evidence="14">
    <location>
        <position position="243"/>
    </location>
    <ligand>
        <name>ATP</name>
        <dbReference type="ChEBI" id="CHEBI:30616"/>
    </ligand>
</feature>
<dbReference type="RefSeq" id="WP_406857437.1">
    <property type="nucleotide sequence ID" value="NZ_CP157484.1"/>
</dbReference>
<evidence type="ECO:0000256" key="11">
    <source>
        <dbReference type="ARBA" id="ARBA00029774"/>
    </source>
</evidence>
<dbReference type="PROSITE" id="PS51163">
    <property type="entry name" value="YRDC"/>
    <property type="match status" value="1"/>
</dbReference>
<evidence type="ECO:0000256" key="2">
    <source>
        <dbReference type="ARBA" id="ARBA00007663"/>
    </source>
</evidence>
<feature type="binding site" evidence="14">
    <location>
        <position position="126"/>
    </location>
    <ligand>
        <name>L-threonine</name>
        <dbReference type="ChEBI" id="CHEBI:57926"/>
    </ligand>
</feature>
<sequence>MNDTSSTRETLRLEADAEGVARAAGILRAGGLVAFPTETVYGLGADATDGKAVAGIYAAKGRPTFNPLIAHVPTLDVALAQGRFDAAALALARAFWPGPLTLVVPKAPCCTVSDLATAGLDSVALRSPAHAVARALLDAVGRPVAAPSANRSGRVSPTTPAHVLGDLDGRIDAVLMGGSTAVGLESTIVACLGDGPVLLRPGGVPRAALEQALGRRLATATAADHGSADGEAPVAPGMLASHYAPKAGVRLQATRIRPGEAALLFGPAGVEGIGDARAALNLSPTGDLAEAAAQLFAMLRDLDKTGATTIAVTPVPDDGLGEAINDRLRRAAAPRPGPGD</sequence>
<dbReference type="InterPro" id="IPR010923">
    <property type="entry name" value="T(6)A37_SUA5"/>
</dbReference>
<dbReference type="GO" id="GO:0005737">
    <property type="term" value="C:cytoplasm"/>
    <property type="evidence" value="ECO:0007669"/>
    <property type="project" value="UniProtKB-SubCell"/>
</dbReference>
<feature type="binding site" evidence="14">
    <location>
        <position position="39"/>
    </location>
    <ligand>
        <name>L-threonine</name>
        <dbReference type="ChEBI" id="CHEBI:57926"/>
    </ligand>
</feature>
<evidence type="ECO:0000256" key="3">
    <source>
        <dbReference type="ARBA" id="ARBA00012584"/>
    </source>
</evidence>
<dbReference type="PANTHER" id="PTHR17490">
    <property type="entry name" value="SUA5"/>
    <property type="match status" value="1"/>
</dbReference>
<keyword evidence="6 13" id="KW-0808">Transferase</keyword>
<dbReference type="GO" id="GO:0006450">
    <property type="term" value="P:regulation of translational fidelity"/>
    <property type="evidence" value="ECO:0007669"/>
    <property type="project" value="TreeGrafter"/>
</dbReference>
<feature type="binding site" evidence="14">
    <location>
        <position position="186"/>
    </location>
    <ligand>
        <name>L-threonine</name>
        <dbReference type="ChEBI" id="CHEBI:57926"/>
    </ligand>
</feature>
<name>A0AAU7JJZ6_9HYPH</name>
<evidence type="ECO:0000256" key="9">
    <source>
        <dbReference type="ARBA" id="ARBA00022741"/>
    </source>
</evidence>
<comment type="catalytic activity">
    <reaction evidence="12 13">
        <text>L-threonine + hydrogencarbonate + ATP = L-threonylcarbamoyladenylate + diphosphate + H2O</text>
        <dbReference type="Rhea" id="RHEA:36407"/>
        <dbReference type="ChEBI" id="CHEBI:15377"/>
        <dbReference type="ChEBI" id="CHEBI:17544"/>
        <dbReference type="ChEBI" id="CHEBI:30616"/>
        <dbReference type="ChEBI" id="CHEBI:33019"/>
        <dbReference type="ChEBI" id="CHEBI:57926"/>
        <dbReference type="ChEBI" id="CHEBI:73682"/>
        <dbReference type="EC" id="2.7.7.87"/>
    </reaction>
</comment>
<dbReference type="InterPro" id="IPR050156">
    <property type="entry name" value="TC-AMP_synthase_SUA5"/>
</dbReference>
<comment type="similarity">
    <text evidence="2 13">Belongs to the SUA5 family.</text>
</comment>
<organism evidence="16">
    <name type="scientific">Alsobacter sp. KACC 23698</name>
    <dbReference type="NCBI Taxonomy" id="3149229"/>
    <lineage>
        <taxon>Bacteria</taxon>
        <taxon>Pseudomonadati</taxon>
        <taxon>Pseudomonadota</taxon>
        <taxon>Alphaproteobacteria</taxon>
        <taxon>Hyphomicrobiales</taxon>
        <taxon>Alsobacteraceae</taxon>
        <taxon>Alsobacter</taxon>
    </lineage>
</organism>
<feature type="binding site" evidence="14">
    <location>
        <position position="62"/>
    </location>
    <ligand>
        <name>ATP</name>
        <dbReference type="ChEBI" id="CHEBI:30616"/>
    </ligand>
</feature>
<evidence type="ECO:0000313" key="16">
    <source>
        <dbReference type="EMBL" id="XBO40578.1"/>
    </source>
</evidence>
<evidence type="ECO:0000256" key="14">
    <source>
        <dbReference type="PIRSR" id="PIRSR004930-1"/>
    </source>
</evidence>
<evidence type="ECO:0000256" key="12">
    <source>
        <dbReference type="ARBA" id="ARBA00048366"/>
    </source>
</evidence>
<keyword evidence="9 13" id="KW-0547">Nucleotide-binding</keyword>
<dbReference type="PIRSF" id="PIRSF004930">
    <property type="entry name" value="Tln_factor_SUA5"/>
    <property type="match status" value="1"/>
</dbReference>
<accession>A0AAU7JJZ6</accession>
<evidence type="ECO:0000256" key="1">
    <source>
        <dbReference type="ARBA" id="ARBA00004496"/>
    </source>
</evidence>
<keyword evidence="7 13" id="KW-0819">tRNA processing</keyword>
<gene>
    <name evidence="16" type="ORF">ABEG18_07390</name>
</gene>
<evidence type="ECO:0000256" key="6">
    <source>
        <dbReference type="ARBA" id="ARBA00022679"/>
    </source>
</evidence>
<evidence type="ECO:0000256" key="10">
    <source>
        <dbReference type="ARBA" id="ARBA00022840"/>
    </source>
</evidence>
<dbReference type="GO" id="GO:0003725">
    <property type="term" value="F:double-stranded RNA binding"/>
    <property type="evidence" value="ECO:0007669"/>
    <property type="project" value="UniProtKB-UniRule"/>
</dbReference>
<dbReference type="GO" id="GO:0061710">
    <property type="term" value="F:L-threonylcarbamoyladenylate synthase"/>
    <property type="evidence" value="ECO:0007669"/>
    <property type="project" value="UniProtKB-EC"/>
</dbReference>
<dbReference type="GO" id="GO:0000049">
    <property type="term" value="F:tRNA binding"/>
    <property type="evidence" value="ECO:0007669"/>
    <property type="project" value="TreeGrafter"/>
</dbReference>
<dbReference type="InterPro" id="IPR038385">
    <property type="entry name" value="Sua5/YwlC_C"/>
</dbReference>
<evidence type="ECO:0000256" key="7">
    <source>
        <dbReference type="ARBA" id="ARBA00022694"/>
    </source>
</evidence>
<dbReference type="GO" id="GO:0005524">
    <property type="term" value="F:ATP binding"/>
    <property type="evidence" value="ECO:0007669"/>
    <property type="project" value="UniProtKB-UniRule"/>
</dbReference>
<dbReference type="InterPro" id="IPR017945">
    <property type="entry name" value="DHBP_synth_RibB-like_a/b_dom"/>
</dbReference>
<evidence type="ECO:0000256" key="13">
    <source>
        <dbReference type="PIRNR" id="PIRNR004930"/>
    </source>
</evidence>
<feature type="binding site" evidence="14">
    <location>
        <position position="148"/>
    </location>
    <ligand>
        <name>ATP</name>
        <dbReference type="ChEBI" id="CHEBI:30616"/>
    </ligand>
</feature>
<dbReference type="GO" id="GO:0008033">
    <property type="term" value="P:tRNA processing"/>
    <property type="evidence" value="ECO:0007669"/>
    <property type="project" value="UniProtKB-KW"/>
</dbReference>
<evidence type="ECO:0000256" key="5">
    <source>
        <dbReference type="ARBA" id="ARBA00022490"/>
    </source>
</evidence>
<keyword evidence="8 13" id="KW-0548">Nucleotidyltransferase</keyword>
<comment type="subcellular location">
    <subcellularLocation>
        <location evidence="1 13">Cytoplasm</location>
    </subcellularLocation>
</comment>
<feature type="binding site" evidence="14">
    <location>
        <position position="146"/>
    </location>
    <ligand>
        <name>L-threonine</name>
        <dbReference type="ChEBI" id="CHEBI:57926"/>
    </ligand>
</feature>
<evidence type="ECO:0000256" key="8">
    <source>
        <dbReference type="ARBA" id="ARBA00022695"/>
    </source>
</evidence>
<feature type="binding site" evidence="14">
    <location>
        <position position="200"/>
    </location>
    <ligand>
        <name>ATP</name>
        <dbReference type="ChEBI" id="CHEBI:30616"/>
    </ligand>
</feature>
<dbReference type="AlphaFoldDB" id="A0AAU7JJZ6"/>
<feature type="binding site" evidence="14">
    <location>
        <position position="71"/>
    </location>
    <ligand>
        <name>L-threonine</name>
        <dbReference type="ChEBI" id="CHEBI:57926"/>
    </ligand>
</feature>